<sequence>MYLYLTRINPLSGPLPLPMFELIENMNIPLTKTKCPTRFLVTEGFREYGINGTGMVNNTDPKSWKYNRQFFTQAIMTPSFNHQAV</sequence>
<reference evidence="1 2" key="1">
    <citation type="submission" date="2015-10" db="EMBL/GenBank/DDBJ databases">
        <title>Genome analyses suggest a sexual origin of heterokaryosis in a supposedly ancient asexual fungus.</title>
        <authorList>
            <person name="Ropars J."/>
            <person name="Sedzielewska K."/>
            <person name="Noel J."/>
            <person name="Charron P."/>
            <person name="Farinelli L."/>
            <person name="Marton T."/>
            <person name="Kruger M."/>
            <person name="Pelin A."/>
            <person name="Brachmann A."/>
            <person name="Corradi N."/>
        </authorList>
    </citation>
    <scope>NUCLEOTIDE SEQUENCE [LARGE SCALE GENOMIC DNA]</scope>
    <source>
        <strain evidence="1 2">A4</strain>
    </source>
</reference>
<dbReference type="EMBL" id="LLXI01000366">
    <property type="protein sequence ID" value="PKY45185.1"/>
    <property type="molecule type" value="Genomic_DNA"/>
</dbReference>
<comment type="caution">
    <text evidence="1">The sequence shown here is derived from an EMBL/GenBank/DDBJ whole genome shotgun (WGS) entry which is preliminary data.</text>
</comment>
<dbReference type="AlphaFoldDB" id="A0A2I1GF13"/>
<protein>
    <recommendedName>
        <fullName evidence="3">Cytochrome P450</fullName>
    </recommendedName>
</protein>
<proteinExistence type="predicted"/>
<keyword evidence="2" id="KW-1185">Reference proteome</keyword>
<dbReference type="Proteomes" id="UP000234323">
    <property type="component" value="Unassembled WGS sequence"/>
</dbReference>
<organism evidence="1 2">
    <name type="scientific">Rhizophagus irregularis</name>
    <dbReference type="NCBI Taxonomy" id="588596"/>
    <lineage>
        <taxon>Eukaryota</taxon>
        <taxon>Fungi</taxon>
        <taxon>Fungi incertae sedis</taxon>
        <taxon>Mucoromycota</taxon>
        <taxon>Glomeromycotina</taxon>
        <taxon>Glomeromycetes</taxon>
        <taxon>Glomerales</taxon>
        <taxon>Glomeraceae</taxon>
        <taxon>Rhizophagus</taxon>
    </lineage>
</organism>
<evidence type="ECO:0000313" key="2">
    <source>
        <dbReference type="Proteomes" id="UP000234323"/>
    </source>
</evidence>
<gene>
    <name evidence="1" type="ORF">RhiirA4_459698</name>
</gene>
<accession>A0A2I1GF13</accession>
<name>A0A2I1GF13_9GLOM</name>
<evidence type="ECO:0000313" key="1">
    <source>
        <dbReference type="EMBL" id="PKY45185.1"/>
    </source>
</evidence>
<evidence type="ECO:0008006" key="3">
    <source>
        <dbReference type="Google" id="ProtNLM"/>
    </source>
</evidence>